<protein>
    <submittedName>
        <fullName evidence="2">Uncharacterized protein</fullName>
    </submittedName>
</protein>
<keyword evidence="1" id="KW-0175">Coiled coil</keyword>
<feature type="coiled-coil region" evidence="1">
    <location>
        <begin position="790"/>
        <end position="824"/>
    </location>
</feature>
<dbReference type="EMBL" id="OU895878">
    <property type="protein sequence ID" value="CAH1717933.1"/>
    <property type="molecule type" value="Genomic_DNA"/>
</dbReference>
<dbReference type="Proteomes" id="UP001153620">
    <property type="component" value="Chromosome 2"/>
</dbReference>
<name>A0A9P0NCS6_9DIPT</name>
<reference evidence="2" key="1">
    <citation type="submission" date="2022-01" db="EMBL/GenBank/DDBJ databases">
        <authorList>
            <person name="King R."/>
        </authorList>
    </citation>
    <scope>NUCLEOTIDE SEQUENCE</scope>
</reference>
<sequence>MFIKNIKIGGLLGIKDIKEQNFTYKDDQNTDSENNYVNSINDKRIIQGLMLIFDLKYDSKFDYKDIINKDHKGESFVEITLHQKEGDKFSHYDWLIRNELKLKRVLQNPKGIFINKKRCELSIFHHALISLGFQNVNNLTIHKLMDDDIKKVSKFAGDDFWNMLIKMIEHEEIIEMVERREGVVKQKAMSRSYEIVADTVLREIPKKVQLRNDIYERIQLNKSFFSLLYIINERKIDFFNTQKGLIDEKVQNIKQEINASVSDEHKKEQECFVNLNHILTSENILNNFQEMHHELNCFAESYKGEAREQLIFYFLEGFAKFTTLSMDEYFDADYDPNKFVDNEIAAAKLTLSESIKHDKFEETKEVLKALNEFDQKFVNFVESDEAFPLFDSINKADCSMATDLISEFEQWRINEELSTAESMKNLSTAEEYLLQINKHLVNLKLSNDEFETLIKIEKLIDSLIEIKNDYLGPVFNFLDTTSGLDVKMWNDISSVAYTILFKTSDTKIYFVEKFLAVEKEFDQIKFCSIDDYPIQEFDENIHESESFISMRNLIKKNLSSKKLESVIMSMLYPYLLANETDYDDLEVDELGAFCIKLYDNNSSISHYDGAAIINSEWNNIWEQSEKGPVEVAQDYYKLVKEYMKIADKINNKLKITEKFEDIKFTALDERVTKISISTTINNDKNDPMINARKDILNKMNEVLKASQEECEKLDTNELKEQVNFTAMTSAYEQYNHINSTVIDQNLLVQFNNLKLSQIFAKCERAHKRNRTDKIQNMKESERFQELLKKIDIFEALKNDKEKALEQLQDNAEVYVKELSENYEQMRDFGTLYAEKVVVEDMNSFLNQSLKDINNYSTVSFKQSIYDEFQNQDLEVIVNEISDVYARLLRLKAVNRMDLKCLNPAAYQNLIDSLGKVKEFSNKDLYNPTKVRKRAYPLMNVVVVKVLKDTVYNFTVTYNSVLSDYILNSNLFFYTKTELNEVDDTNFTWRYFDISKLKSIEFVEKWKDEKRILPSTCRQLIKALLLILHIINYLSVFKFIIISEKLFEGMDKDLVNQLRKFLKSISKFVQIVLYEESRNNENVQPMEVDEIDYLEE</sequence>
<reference evidence="2" key="2">
    <citation type="submission" date="2022-10" db="EMBL/GenBank/DDBJ databases">
        <authorList>
            <consortium name="ENA_rothamsted_submissions"/>
            <consortium name="culmorum"/>
            <person name="King R."/>
        </authorList>
    </citation>
    <scope>NUCLEOTIDE SEQUENCE</scope>
</reference>
<evidence type="ECO:0000313" key="2">
    <source>
        <dbReference type="EMBL" id="CAH1717933.1"/>
    </source>
</evidence>
<proteinExistence type="predicted"/>
<dbReference type="AlphaFoldDB" id="A0A9P0NCS6"/>
<evidence type="ECO:0000313" key="3">
    <source>
        <dbReference type="Proteomes" id="UP001153620"/>
    </source>
</evidence>
<accession>A0A9P0NCS6</accession>
<organism evidence="2 3">
    <name type="scientific">Chironomus riparius</name>
    <dbReference type="NCBI Taxonomy" id="315576"/>
    <lineage>
        <taxon>Eukaryota</taxon>
        <taxon>Metazoa</taxon>
        <taxon>Ecdysozoa</taxon>
        <taxon>Arthropoda</taxon>
        <taxon>Hexapoda</taxon>
        <taxon>Insecta</taxon>
        <taxon>Pterygota</taxon>
        <taxon>Neoptera</taxon>
        <taxon>Endopterygota</taxon>
        <taxon>Diptera</taxon>
        <taxon>Nematocera</taxon>
        <taxon>Chironomoidea</taxon>
        <taxon>Chironomidae</taxon>
        <taxon>Chironominae</taxon>
        <taxon>Chironomus</taxon>
    </lineage>
</organism>
<keyword evidence="3" id="KW-1185">Reference proteome</keyword>
<gene>
    <name evidence="2" type="ORF">CHIRRI_LOCUS5385</name>
</gene>
<evidence type="ECO:0000256" key="1">
    <source>
        <dbReference type="SAM" id="Coils"/>
    </source>
</evidence>